<proteinExistence type="predicted"/>
<dbReference type="Gene3D" id="3.40.50.300">
    <property type="entry name" value="P-loop containing nucleotide triphosphate hydrolases"/>
    <property type="match status" value="1"/>
</dbReference>
<organism evidence="1">
    <name type="scientific">Providencia rettgeri</name>
    <dbReference type="NCBI Taxonomy" id="587"/>
    <lineage>
        <taxon>Bacteria</taxon>
        <taxon>Pseudomonadati</taxon>
        <taxon>Pseudomonadota</taxon>
        <taxon>Gammaproteobacteria</taxon>
        <taxon>Enterobacterales</taxon>
        <taxon>Morganellaceae</taxon>
        <taxon>Providencia</taxon>
    </lineage>
</organism>
<dbReference type="Pfam" id="PF03237">
    <property type="entry name" value="Terminase_6N"/>
    <property type="match status" value="1"/>
</dbReference>
<evidence type="ECO:0000313" key="2">
    <source>
        <dbReference type="EMBL" id="EMR4590509.1"/>
    </source>
</evidence>
<dbReference type="EMBL" id="ABEXCJ050000005">
    <property type="protein sequence ID" value="EMR4590509.1"/>
    <property type="molecule type" value="Genomic_DNA"/>
</dbReference>
<evidence type="ECO:0000313" key="1">
    <source>
        <dbReference type="EMBL" id="ELR5218322.1"/>
    </source>
</evidence>
<protein>
    <submittedName>
        <fullName evidence="1">Terminase family protein</fullName>
    </submittedName>
</protein>
<accession>A0AAD2VUZ0</accession>
<reference evidence="1" key="1">
    <citation type="submission" date="2023-10" db="EMBL/GenBank/DDBJ databases">
        <authorList>
            <consortium name="Clinical and Environmental Microbiology Branch: Whole genome sequencing antimicrobial resistance pathogens in the healthcare setting"/>
        </authorList>
    </citation>
    <scope>NUCLEOTIDE SEQUENCE</scope>
    <source>
        <strain evidence="1">2020QW-00022</strain>
    </source>
</reference>
<dbReference type="EMBL" id="ABEXCJ040000005">
    <property type="protein sequence ID" value="ELR5218322.1"/>
    <property type="molecule type" value="Genomic_DNA"/>
</dbReference>
<gene>
    <name evidence="2" type="ORF">M0K77_002847</name>
    <name evidence="1" type="ORF">M0K77_RS14235</name>
</gene>
<dbReference type="AlphaFoldDB" id="A0AAD2VUZ0"/>
<sequence>MFKINVTNELLIELAYKMHVGLNSWQKRWSHNQFHRNRVLNKSRQIGSSWYFSLEALNDACLTGRNKIFISDRLSIQNEIRYLCDHTNQLKADVLIDYFKENKRLMVQLNNGAKVYFIYAMSNGVSGIAGDVYVPEWSWNLRPSNVLSLAQGIAMHKKWRMTFYSTRSKLDPANQQGILHYAEERAFTDRVNLFEAIVSEQQCLTVLKERTDDIGNDADFSELFLCKFHEI</sequence>
<name>A0AAD2VUZ0_PRORE</name>
<dbReference type="InterPro" id="IPR027417">
    <property type="entry name" value="P-loop_NTPase"/>
</dbReference>
<comment type="caution">
    <text evidence="1">The sequence shown here is derived from an EMBL/GenBank/DDBJ whole genome shotgun (WGS) entry which is preliminary data.</text>
</comment>